<proteinExistence type="predicted"/>
<organism evidence="1 2">
    <name type="scientific">Acaulospora colombiana</name>
    <dbReference type="NCBI Taxonomy" id="27376"/>
    <lineage>
        <taxon>Eukaryota</taxon>
        <taxon>Fungi</taxon>
        <taxon>Fungi incertae sedis</taxon>
        <taxon>Mucoromycota</taxon>
        <taxon>Glomeromycotina</taxon>
        <taxon>Glomeromycetes</taxon>
        <taxon>Diversisporales</taxon>
        <taxon>Acaulosporaceae</taxon>
        <taxon>Acaulospora</taxon>
    </lineage>
</organism>
<gene>
    <name evidence="1" type="ORF">ACOLOM_LOCUS11604</name>
</gene>
<evidence type="ECO:0000313" key="2">
    <source>
        <dbReference type="Proteomes" id="UP000789525"/>
    </source>
</evidence>
<dbReference type="EMBL" id="CAJVPT010042661">
    <property type="protein sequence ID" value="CAG8730512.1"/>
    <property type="molecule type" value="Genomic_DNA"/>
</dbReference>
<comment type="caution">
    <text evidence="1">The sequence shown here is derived from an EMBL/GenBank/DDBJ whole genome shotgun (WGS) entry which is preliminary data.</text>
</comment>
<evidence type="ECO:0000313" key="1">
    <source>
        <dbReference type="EMBL" id="CAG8730512.1"/>
    </source>
</evidence>
<name>A0ACA9Q4Y9_9GLOM</name>
<accession>A0ACA9Q4Y9</accession>
<dbReference type="Proteomes" id="UP000789525">
    <property type="component" value="Unassembled WGS sequence"/>
</dbReference>
<protein>
    <submittedName>
        <fullName evidence="1">10385_t:CDS:1</fullName>
    </submittedName>
</protein>
<reference evidence="1" key="1">
    <citation type="submission" date="2021-06" db="EMBL/GenBank/DDBJ databases">
        <authorList>
            <person name="Kallberg Y."/>
            <person name="Tangrot J."/>
            <person name="Rosling A."/>
        </authorList>
    </citation>
    <scope>NUCLEOTIDE SEQUENCE</scope>
    <source>
        <strain evidence="1">CL356</strain>
    </source>
</reference>
<feature type="non-terminal residue" evidence="1">
    <location>
        <position position="45"/>
    </location>
</feature>
<feature type="non-terminal residue" evidence="1">
    <location>
        <position position="1"/>
    </location>
</feature>
<sequence>ELRQNITYHIIYKKEEEEKERERKDLSDEMMDLTEIGFVNICRST</sequence>
<keyword evidence="2" id="KW-1185">Reference proteome</keyword>